<organism evidence="1 2">
    <name type="scientific">Legionella shakespearei DSM 23087</name>
    <dbReference type="NCBI Taxonomy" id="1122169"/>
    <lineage>
        <taxon>Bacteria</taxon>
        <taxon>Pseudomonadati</taxon>
        <taxon>Pseudomonadota</taxon>
        <taxon>Gammaproteobacteria</taxon>
        <taxon>Legionellales</taxon>
        <taxon>Legionellaceae</taxon>
        <taxon>Legionella</taxon>
    </lineage>
</organism>
<dbReference type="AlphaFoldDB" id="A0A0W0YL42"/>
<gene>
    <name evidence="1" type="ORF">Lsha_2372</name>
</gene>
<evidence type="ECO:0000313" key="2">
    <source>
        <dbReference type="Proteomes" id="UP000054600"/>
    </source>
</evidence>
<reference evidence="1 2" key="1">
    <citation type="submission" date="2015-11" db="EMBL/GenBank/DDBJ databases">
        <title>Genomic analysis of 38 Legionella species identifies large and diverse effector repertoires.</title>
        <authorList>
            <person name="Burstein D."/>
            <person name="Amaro F."/>
            <person name="Zusman T."/>
            <person name="Lifshitz Z."/>
            <person name="Cohen O."/>
            <person name="Gilbert J.A."/>
            <person name="Pupko T."/>
            <person name="Shuman H.A."/>
            <person name="Segal G."/>
        </authorList>
    </citation>
    <scope>NUCLEOTIDE SEQUENCE [LARGE SCALE GENOMIC DNA]</scope>
    <source>
        <strain evidence="1 2">ATCC 49655</strain>
    </source>
</reference>
<protein>
    <submittedName>
        <fullName evidence="1">Uncharacterized protein</fullName>
    </submittedName>
</protein>
<keyword evidence="2" id="KW-1185">Reference proteome</keyword>
<evidence type="ECO:0000313" key="1">
    <source>
        <dbReference type="EMBL" id="KTD57531.1"/>
    </source>
</evidence>
<proteinExistence type="predicted"/>
<accession>A0A0W0YL42</accession>
<dbReference type="EMBL" id="LNYW01000066">
    <property type="protein sequence ID" value="KTD57531.1"/>
    <property type="molecule type" value="Genomic_DNA"/>
</dbReference>
<name>A0A0W0YL42_9GAMM</name>
<dbReference type="Proteomes" id="UP000054600">
    <property type="component" value="Unassembled WGS sequence"/>
</dbReference>
<sequence>MLNALRYSGATSPRIHVVLSASFCAKDLQILVLCRAQDDVDRTTTKRCRTLTLLHENLDYAIAASRLRLKKRYTTASASTPLRE</sequence>
<comment type="caution">
    <text evidence="1">The sequence shown here is derived from an EMBL/GenBank/DDBJ whole genome shotgun (WGS) entry which is preliminary data.</text>
</comment>